<protein>
    <submittedName>
        <fullName evidence="1">Uncharacterized protein</fullName>
    </submittedName>
</protein>
<organism evidence="1 2">
    <name type="scientific">Streptomyces benahoarensis</name>
    <dbReference type="NCBI Taxonomy" id="2595054"/>
    <lineage>
        <taxon>Bacteria</taxon>
        <taxon>Bacillati</taxon>
        <taxon>Actinomycetota</taxon>
        <taxon>Actinomycetes</taxon>
        <taxon>Kitasatosporales</taxon>
        <taxon>Streptomycetaceae</taxon>
        <taxon>Streptomyces</taxon>
    </lineage>
</organism>
<evidence type="ECO:0000313" key="1">
    <source>
        <dbReference type="EMBL" id="TSB41329.1"/>
    </source>
</evidence>
<gene>
    <name evidence="1" type="ORF">FNZ23_12720</name>
</gene>
<name>A0A553ZIQ6_9ACTN</name>
<dbReference type="EMBL" id="VKLS01000122">
    <property type="protein sequence ID" value="TSB41329.1"/>
    <property type="molecule type" value="Genomic_DNA"/>
</dbReference>
<dbReference type="OrthoDB" id="4261758at2"/>
<sequence>MPSPRSELAVWSWESRHNAFPATGPLWLSPVLWSQELFEECEDPAEAVHDYLTMIKTDFPMAREVPLSWQVANFGERAPFQQHDGDVDGMRIINGSFAGDDFLHYFTWPESPTTGERVDWYRLPVRPERGAQMWEAFDWLPLPLQRTVSVDVLGLLVRRARSTTASVPEPRATEKQVTYLASLLRKTGDQVDPEVLAALSKSEARQRISALVDQRQP</sequence>
<keyword evidence="2" id="KW-1185">Reference proteome</keyword>
<reference evidence="1 2" key="1">
    <citation type="submission" date="2019-07" db="EMBL/GenBank/DDBJ databases">
        <title>Draft genome for Streptomyces benahoarensis MZ03-48.</title>
        <authorList>
            <person name="Gonzalez-Pimentel J.L."/>
        </authorList>
    </citation>
    <scope>NUCLEOTIDE SEQUENCE [LARGE SCALE GENOMIC DNA]</scope>
    <source>
        <strain evidence="1 2">MZ03-48</strain>
    </source>
</reference>
<dbReference type="AlphaFoldDB" id="A0A553ZIQ6"/>
<accession>A0A553ZIQ6</accession>
<evidence type="ECO:0000313" key="2">
    <source>
        <dbReference type="Proteomes" id="UP000320888"/>
    </source>
</evidence>
<comment type="caution">
    <text evidence="1">The sequence shown here is derived from an EMBL/GenBank/DDBJ whole genome shotgun (WGS) entry which is preliminary data.</text>
</comment>
<dbReference type="RefSeq" id="WP_143940264.1">
    <property type="nucleotide sequence ID" value="NZ_VKLS01000122.1"/>
</dbReference>
<dbReference type="Proteomes" id="UP000320888">
    <property type="component" value="Unassembled WGS sequence"/>
</dbReference>
<proteinExistence type="predicted"/>